<accession>A0AA41BAJ8</accession>
<dbReference type="AlphaFoldDB" id="A0AA41BAJ8"/>
<sequence>MNKQLQNLKKHRNCLGDRTISTYRFWGSHELDLAQAQDGLVVAGLAKVYHAAKKSIRYCVSKNLMLMLLQVIPQNERENG</sequence>
<proteinExistence type="predicted"/>
<organism evidence="1 2">
    <name type="scientific">Komarekiella delphini-convector SJRDD-AB1</name>
    <dbReference type="NCBI Taxonomy" id="2593771"/>
    <lineage>
        <taxon>Bacteria</taxon>
        <taxon>Bacillati</taxon>
        <taxon>Cyanobacteriota</taxon>
        <taxon>Cyanophyceae</taxon>
        <taxon>Nostocales</taxon>
        <taxon>Nostocaceae</taxon>
        <taxon>Komarekiella</taxon>
        <taxon>Komarekiella delphini-convector</taxon>
    </lineage>
</organism>
<evidence type="ECO:0000313" key="1">
    <source>
        <dbReference type="EMBL" id="MBD6621235.1"/>
    </source>
</evidence>
<dbReference type="RefSeq" id="WP_191762554.1">
    <property type="nucleotide sequence ID" value="NZ_VJXY01000139.1"/>
</dbReference>
<dbReference type="Proteomes" id="UP001165986">
    <property type="component" value="Unassembled WGS sequence"/>
</dbReference>
<evidence type="ECO:0000313" key="2">
    <source>
        <dbReference type="Proteomes" id="UP001165986"/>
    </source>
</evidence>
<protein>
    <submittedName>
        <fullName evidence="1">Uncharacterized protein</fullName>
    </submittedName>
</protein>
<name>A0AA41BAJ8_9NOST</name>
<comment type="caution">
    <text evidence="1">The sequence shown here is derived from an EMBL/GenBank/DDBJ whole genome shotgun (WGS) entry which is preliminary data.</text>
</comment>
<dbReference type="EMBL" id="VJXY01000139">
    <property type="protein sequence ID" value="MBD6621235.1"/>
    <property type="molecule type" value="Genomic_DNA"/>
</dbReference>
<gene>
    <name evidence="1" type="ORF">FNW02_37480</name>
</gene>
<keyword evidence="2" id="KW-1185">Reference proteome</keyword>
<reference evidence="1" key="1">
    <citation type="submission" date="2019-07" db="EMBL/GenBank/DDBJ databases">
        <title>Toxilogical consequences of a new and cryptic species of cyanobacteria (Komarekiella delphini-convector) recovered from the epidermis of a bottlenose dolphin and 1500 ft. in the air.</title>
        <authorList>
            <person name="Brown A.O."/>
            <person name="Dvorak P."/>
            <person name="Villanueva C.D."/>
            <person name="Foss A.J."/>
            <person name="Garvey A.D."/>
            <person name="Gibson Q.A."/>
            <person name="Johansen J.R."/>
            <person name="Casamatta D.A."/>
        </authorList>
    </citation>
    <scope>NUCLEOTIDE SEQUENCE</scope>
    <source>
        <strain evidence="1">SJRDD-AB1</strain>
    </source>
</reference>